<reference evidence="3 4" key="1">
    <citation type="submission" date="2012-04" db="EMBL/GenBank/DDBJ databases">
        <title>Complete genome of Rhodanobacter sp. 2APBS1.</title>
        <authorList>
            <consortium name="US DOE Joint Genome Institute"/>
            <person name="Huntemann M."/>
            <person name="Wei C.-L."/>
            <person name="Han J."/>
            <person name="Detter J.C."/>
            <person name="Han C."/>
            <person name="Tapia R."/>
            <person name="Munk A.C.C."/>
            <person name="Chen A."/>
            <person name="Krypides N."/>
            <person name="Mavromatis K."/>
            <person name="Markowitz V."/>
            <person name="Szeto E."/>
            <person name="Ivanova N."/>
            <person name="Mikhailova N."/>
            <person name="Ovchinnikova G."/>
            <person name="Pagani I."/>
            <person name="Pati A."/>
            <person name="Goodwin L."/>
            <person name="Peters L."/>
            <person name="Pitluck S."/>
            <person name="Woyke T."/>
            <person name="Prakash O."/>
            <person name="Elkins J."/>
            <person name="Brown S."/>
            <person name="Palumbo A."/>
            <person name="Hemme C."/>
            <person name="Zhou J."/>
            <person name="Watson D."/>
            <person name="Jardine P."/>
            <person name="Kostka J."/>
            <person name="Green S."/>
        </authorList>
    </citation>
    <scope>NUCLEOTIDE SEQUENCE [LARGE SCALE GENOMIC DNA]</scope>
    <source>
        <strain evidence="3 4">2APBS1</strain>
    </source>
</reference>
<gene>
    <name evidence="3" type="ORF">R2APBS1_3461</name>
</gene>
<dbReference type="EMBL" id="CP003470">
    <property type="protein sequence ID" value="AGG90524.1"/>
    <property type="molecule type" value="Genomic_DNA"/>
</dbReference>
<evidence type="ECO:0000256" key="2">
    <source>
        <dbReference type="SAM" id="SignalP"/>
    </source>
</evidence>
<feature type="compositionally biased region" description="Acidic residues" evidence="1">
    <location>
        <begin position="181"/>
        <end position="190"/>
    </location>
</feature>
<organism evidence="3 4">
    <name type="scientific">Rhodanobacter denitrificans</name>
    <dbReference type="NCBI Taxonomy" id="666685"/>
    <lineage>
        <taxon>Bacteria</taxon>
        <taxon>Pseudomonadati</taxon>
        <taxon>Pseudomonadota</taxon>
        <taxon>Gammaproteobacteria</taxon>
        <taxon>Lysobacterales</taxon>
        <taxon>Rhodanobacteraceae</taxon>
        <taxon>Rhodanobacter</taxon>
    </lineage>
</organism>
<evidence type="ECO:0000313" key="4">
    <source>
        <dbReference type="Proteomes" id="UP000011859"/>
    </source>
</evidence>
<evidence type="ECO:0000256" key="1">
    <source>
        <dbReference type="SAM" id="MobiDB-lite"/>
    </source>
</evidence>
<keyword evidence="4" id="KW-1185">Reference proteome</keyword>
<evidence type="ECO:0000313" key="3">
    <source>
        <dbReference type="EMBL" id="AGG90524.1"/>
    </source>
</evidence>
<feature type="signal peptide" evidence="2">
    <location>
        <begin position="1"/>
        <end position="21"/>
    </location>
</feature>
<dbReference type="Proteomes" id="UP000011859">
    <property type="component" value="Chromosome"/>
</dbReference>
<dbReference type="AlphaFoldDB" id="M4NI16"/>
<feature type="chain" id="PRO_5004056220" evidence="2">
    <location>
        <begin position="22"/>
        <end position="367"/>
    </location>
</feature>
<feature type="region of interest" description="Disordered" evidence="1">
    <location>
        <begin position="159"/>
        <end position="193"/>
    </location>
</feature>
<sequence precursor="true">MIGIQKFVALNVTAIILSACALDPYAPSTMPQEDLSFDSYIATQSGCKVRWPVKHKAAITSLTWTGGCDANGYASGPGTLTQTFSVGGSPGSAQTVATMANGLQNGPISSISTFTSRGVVYRTESTGYAEAGKPVGESTIIDYENGHLESTYSVTNAGGNVTVQKTGSGAPRRPVQSADADQADESDDSTADSNAGLQVFGAILNTAIQARGMKDVASSQRTYQAAANQQARASAAALALAQQQTTLQAQQAAQTRQNSSYSQSASQQFHSQEATQCISLQGSDAQSSKLVNVCNEYVSVVWCSEGDYDNCNRGLSSEAKLAPGNSTPVEPLGTRGKQVSVHWIACTDSPEAGSLTAVAYGMQARCR</sequence>
<dbReference type="PROSITE" id="PS51257">
    <property type="entry name" value="PROKAR_LIPOPROTEIN"/>
    <property type="match status" value="1"/>
</dbReference>
<keyword evidence="2" id="KW-0732">Signal</keyword>
<proteinExistence type="predicted"/>
<dbReference type="KEGG" id="rhd:R2APBS1_3461"/>
<protein>
    <submittedName>
        <fullName evidence="3">Uncharacterized protein</fullName>
    </submittedName>
</protein>
<accession>M4NI16</accession>
<dbReference type="HOGENOM" id="CLU_754149_0_0_6"/>
<dbReference type="STRING" id="666685.R2APBS1_3461"/>
<dbReference type="RefSeq" id="WP_015448834.1">
    <property type="nucleotide sequence ID" value="NC_020541.1"/>
</dbReference>
<name>M4NI16_9GAMM</name>